<feature type="transmembrane region" description="Helical" evidence="1">
    <location>
        <begin position="117"/>
        <end position="136"/>
    </location>
</feature>
<comment type="pathway">
    <text evidence="1">Phospholipid metabolism; phosphatidylserine biosynthesis.</text>
</comment>
<feature type="transmembrane region" description="Helical" evidence="1">
    <location>
        <begin position="83"/>
        <end position="105"/>
    </location>
</feature>
<feature type="transmembrane region" description="Helical" evidence="1">
    <location>
        <begin position="46"/>
        <end position="63"/>
    </location>
</feature>
<evidence type="ECO:0000313" key="4">
    <source>
        <dbReference type="Proteomes" id="UP001283361"/>
    </source>
</evidence>
<feature type="region of interest" description="Disordered" evidence="2">
    <location>
        <begin position="242"/>
        <end position="377"/>
    </location>
</feature>
<keyword evidence="1" id="KW-0256">Endoplasmic reticulum</keyword>
<name>A0AAE1E0V7_9GAST</name>
<reference evidence="3" key="1">
    <citation type="journal article" date="2023" name="G3 (Bethesda)">
        <title>A reference genome for the long-term kleptoplast-retaining sea slug Elysia crispata morphotype clarki.</title>
        <authorList>
            <person name="Eastman K.E."/>
            <person name="Pendleton A.L."/>
            <person name="Shaikh M.A."/>
            <person name="Suttiyut T."/>
            <person name="Ogas R."/>
            <person name="Tomko P."/>
            <person name="Gavelis G."/>
            <person name="Widhalm J.R."/>
            <person name="Wisecaver J.H."/>
        </authorList>
    </citation>
    <scope>NUCLEOTIDE SEQUENCE</scope>
    <source>
        <strain evidence="3">ECLA1</strain>
    </source>
</reference>
<feature type="compositionally biased region" description="Acidic residues" evidence="2">
    <location>
        <begin position="317"/>
        <end position="326"/>
    </location>
</feature>
<comment type="catalytic activity">
    <reaction evidence="1">
        <text>a 1,2-diacyl-sn-glycero-3-phosphoethanolamine + L-serine = a 1,2-diacyl-sn-glycero-3-phospho-L-serine + ethanolamine</text>
        <dbReference type="Rhea" id="RHEA:27606"/>
        <dbReference type="ChEBI" id="CHEBI:33384"/>
        <dbReference type="ChEBI" id="CHEBI:57262"/>
        <dbReference type="ChEBI" id="CHEBI:57603"/>
        <dbReference type="ChEBI" id="CHEBI:64612"/>
        <dbReference type="EC" id="2.7.8.29"/>
    </reaction>
</comment>
<organism evidence="3 4">
    <name type="scientific">Elysia crispata</name>
    <name type="common">lettuce slug</name>
    <dbReference type="NCBI Taxonomy" id="231223"/>
    <lineage>
        <taxon>Eukaryota</taxon>
        <taxon>Metazoa</taxon>
        <taxon>Spiralia</taxon>
        <taxon>Lophotrochozoa</taxon>
        <taxon>Mollusca</taxon>
        <taxon>Gastropoda</taxon>
        <taxon>Heterobranchia</taxon>
        <taxon>Euthyneura</taxon>
        <taxon>Panpulmonata</taxon>
        <taxon>Sacoglossa</taxon>
        <taxon>Placobranchoidea</taxon>
        <taxon>Plakobranchidae</taxon>
        <taxon>Elysia</taxon>
    </lineage>
</organism>
<proteinExistence type="inferred from homology"/>
<dbReference type="EC" id="2.7.8.29" evidence="1"/>
<dbReference type="Proteomes" id="UP001283361">
    <property type="component" value="Unassembled WGS sequence"/>
</dbReference>
<keyword evidence="1" id="KW-0812">Transmembrane</keyword>
<comment type="similarity">
    <text evidence="1">Belongs to the phosphatidyl serine synthase family.</text>
</comment>
<dbReference type="EMBL" id="JAWDGP010001563">
    <property type="protein sequence ID" value="KAK3790186.1"/>
    <property type="molecule type" value="Genomic_DNA"/>
</dbReference>
<keyword evidence="1" id="KW-1208">Phospholipid metabolism</keyword>
<dbReference type="GO" id="GO:0106245">
    <property type="term" value="F:L-serine-phosphatidylethanolamine phosphatidyltransferase activity"/>
    <property type="evidence" value="ECO:0007669"/>
    <property type="project" value="UniProtKB-UniRule"/>
</dbReference>
<comment type="caution">
    <text evidence="3">The sequence shown here is derived from an EMBL/GenBank/DDBJ whole genome shotgun (WGS) entry which is preliminary data.</text>
</comment>
<dbReference type="InterPro" id="IPR004277">
    <property type="entry name" value="PSS"/>
</dbReference>
<feature type="compositionally biased region" description="Basic and acidic residues" evidence="2">
    <location>
        <begin position="252"/>
        <end position="261"/>
    </location>
</feature>
<dbReference type="GO" id="GO:0005789">
    <property type="term" value="C:endoplasmic reticulum membrane"/>
    <property type="evidence" value="ECO:0007669"/>
    <property type="project" value="UniProtKB-SubCell"/>
</dbReference>
<feature type="region of interest" description="Disordered" evidence="2">
    <location>
        <begin position="192"/>
        <end position="226"/>
    </location>
</feature>
<keyword evidence="1" id="KW-0444">Lipid biosynthesis</keyword>
<sequence>MNGALVIGDDKKGKDIHSATGKLRRAVLQFTPVSWLYVRWLDPNSTTMRILAVWILILAWQMVELNTFFLKHIFYLQPSHMLNLVRLLLICLISAPTIRQYYVYVTDTRCKRVGTQLWVFCAIMLTESIICIKFGLQMFRQTVVSYIFIWLCIQMVGSFVCIYLCALFAERWNKWKHLGEYADSPIRSMKMNPVADKTSAPSPYITATRARDSQPRSAQNSLSDKGEEDDILVVNTIAKNINHSKHHGKAHHVGDEEKSENGDSNIDDVHLVPQIKSSSKSRRRRKQLIEGDGDREDKARNIGGRAGNRNQRKGMEDDQGEGENEERDISAQVESLMSGQLLVNGYHKGSDGKRSPSKQSHHNSSAKPSTRAKPSGR</sequence>
<keyword evidence="1" id="KW-0443">Lipid metabolism</keyword>
<keyword evidence="4" id="KW-1185">Reference proteome</keyword>
<protein>
    <recommendedName>
        <fullName evidence="1">Phosphatidylserine synthase</fullName>
        <ecNumber evidence="1">2.7.8.29</ecNumber>
    </recommendedName>
    <alternativeName>
        <fullName evidence="1">Serine-exchange enzyme</fullName>
    </alternativeName>
</protein>
<keyword evidence="1" id="KW-0808">Transferase</keyword>
<gene>
    <name evidence="3" type="ORF">RRG08_007793</name>
</gene>
<comment type="caution">
    <text evidence="1">Lacks conserved residue(s) required for the propagation of feature annotation.</text>
</comment>
<feature type="transmembrane region" description="Helical" evidence="1">
    <location>
        <begin position="148"/>
        <end position="169"/>
    </location>
</feature>
<keyword evidence="1" id="KW-0472">Membrane</keyword>
<dbReference type="GO" id="GO:0006659">
    <property type="term" value="P:phosphatidylserine biosynthetic process"/>
    <property type="evidence" value="ECO:0007669"/>
    <property type="project" value="UniProtKB-UniRule"/>
</dbReference>
<keyword evidence="1" id="KW-0594">Phospholipid biosynthesis</keyword>
<keyword evidence="1" id="KW-1133">Transmembrane helix</keyword>
<dbReference type="AlphaFoldDB" id="A0AAE1E0V7"/>
<evidence type="ECO:0000256" key="1">
    <source>
        <dbReference type="RuleBase" id="RU368094"/>
    </source>
</evidence>
<feature type="compositionally biased region" description="Basic residues" evidence="2">
    <location>
        <begin position="242"/>
        <end position="251"/>
    </location>
</feature>
<evidence type="ECO:0000256" key="2">
    <source>
        <dbReference type="SAM" id="MobiDB-lite"/>
    </source>
</evidence>
<dbReference type="Pfam" id="PF03034">
    <property type="entry name" value="PSS"/>
    <property type="match status" value="1"/>
</dbReference>
<evidence type="ECO:0000313" key="3">
    <source>
        <dbReference type="EMBL" id="KAK3790186.1"/>
    </source>
</evidence>
<comment type="function">
    <text evidence="1">Catalyzes a base-exchange reaction in which the polar head group of phosphatidylethanolamine (PE) is replaced by L-serine.</text>
</comment>
<accession>A0AAE1E0V7</accession>
<comment type="subcellular location">
    <subcellularLocation>
        <location evidence="1">Endoplasmic reticulum membrane</location>
        <topology evidence="1">Multi-pass membrane protein</topology>
    </subcellularLocation>
</comment>